<gene>
    <name evidence="3" type="ORF">ACFQ5N_10250</name>
</gene>
<name>A0ABW3WRQ5_9FLAO</name>
<dbReference type="EMBL" id="JBHTMV010000004">
    <property type="protein sequence ID" value="MFD1294217.1"/>
    <property type="molecule type" value="Genomic_DNA"/>
</dbReference>
<reference evidence="4" key="1">
    <citation type="journal article" date="2019" name="Int. J. Syst. Evol. Microbiol.">
        <title>The Global Catalogue of Microorganisms (GCM) 10K type strain sequencing project: providing services to taxonomists for standard genome sequencing and annotation.</title>
        <authorList>
            <consortium name="The Broad Institute Genomics Platform"/>
            <consortium name="The Broad Institute Genome Sequencing Center for Infectious Disease"/>
            <person name="Wu L."/>
            <person name="Ma J."/>
        </authorList>
    </citation>
    <scope>NUCLEOTIDE SEQUENCE [LARGE SCALE GENOMIC DNA]</scope>
    <source>
        <strain evidence="4">CCUG 62221</strain>
    </source>
</reference>
<keyword evidence="1 3" id="KW-0238">DNA-binding</keyword>
<accession>A0ABW3WRQ5</accession>
<dbReference type="RefSeq" id="WP_386809408.1">
    <property type="nucleotide sequence ID" value="NZ_JBHTMV010000004.1"/>
</dbReference>
<organism evidence="3 4">
    <name type="scientific">Lutibacter holmesii</name>
    <dbReference type="NCBI Taxonomy" id="1137985"/>
    <lineage>
        <taxon>Bacteria</taxon>
        <taxon>Pseudomonadati</taxon>
        <taxon>Bacteroidota</taxon>
        <taxon>Flavobacteriia</taxon>
        <taxon>Flavobacteriales</taxon>
        <taxon>Flavobacteriaceae</taxon>
        <taxon>Lutibacter</taxon>
    </lineage>
</organism>
<dbReference type="SUPFAM" id="SSF47729">
    <property type="entry name" value="IHF-like DNA-binding proteins"/>
    <property type="match status" value="1"/>
</dbReference>
<protein>
    <submittedName>
        <fullName evidence="3">DNA-binding protein</fullName>
    </submittedName>
</protein>
<sequence>MSLKIKALNIKNPQDLNEESKYIAKAISTGLIDFERLAYLVSNQCTVRESDCYAVLLALEHNMLDELQQGKVVNFGRIGNFQIGVKSNREETAEEVTLSTIKSAHLNFRASSKLRSKLKSVEFSFKGQTSS</sequence>
<dbReference type="Gene3D" id="4.10.520.10">
    <property type="entry name" value="IHF-like DNA-binding proteins"/>
    <property type="match status" value="1"/>
</dbReference>
<evidence type="ECO:0000313" key="4">
    <source>
        <dbReference type="Proteomes" id="UP001597241"/>
    </source>
</evidence>
<comment type="caution">
    <text evidence="3">The sequence shown here is derived from an EMBL/GenBank/DDBJ whole genome shotgun (WGS) entry which is preliminary data.</text>
</comment>
<dbReference type="InterPro" id="IPR010992">
    <property type="entry name" value="IHF-like_DNA-bd_dom_sf"/>
</dbReference>
<dbReference type="Proteomes" id="UP001597241">
    <property type="component" value="Unassembled WGS sequence"/>
</dbReference>
<dbReference type="Pfam" id="PF18291">
    <property type="entry name" value="HU-HIG"/>
    <property type="match status" value="1"/>
</dbReference>
<evidence type="ECO:0000256" key="1">
    <source>
        <dbReference type="ARBA" id="ARBA00023125"/>
    </source>
</evidence>
<evidence type="ECO:0000259" key="2">
    <source>
        <dbReference type="Pfam" id="PF18291"/>
    </source>
</evidence>
<dbReference type="InterPro" id="IPR041607">
    <property type="entry name" value="HU-HIG"/>
</dbReference>
<proteinExistence type="predicted"/>
<dbReference type="GO" id="GO:0003677">
    <property type="term" value="F:DNA binding"/>
    <property type="evidence" value="ECO:0007669"/>
    <property type="project" value="UniProtKB-KW"/>
</dbReference>
<keyword evidence="4" id="KW-1185">Reference proteome</keyword>
<evidence type="ECO:0000313" key="3">
    <source>
        <dbReference type="EMBL" id="MFD1294217.1"/>
    </source>
</evidence>
<feature type="domain" description="HU" evidence="2">
    <location>
        <begin position="1"/>
        <end position="123"/>
    </location>
</feature>